<evidence type="ECO:0000313" key="1">
    <source>
        <dbReference type="EMBL" id="KAK8887162.1"/>
    </source>
</evidence>
<proteinExistence type="predicted"/>
<organism evidence="1 2">
    <name type="scientific">Tritrichomonas musculus</name>
    <dbReference type="NCBI Taxonomy" id="1915356"/>
    <lineage>
        <taxon>Eukaryota</taxon>
        <taxon>Metamonada</taxon>
        <taxon>Parabasalia</taxon>
        <taxon>Tritrichomonadida</taxon>
        <taxon>Tritrichomonadidae</taxon>
        <taxon>Tritrichomonas</taxon>
    </lineage>
</organism>
<name>A0ABR2K9K5_9EUKA</name>
<comment type="caution">
    <text evidence="1">The sequence shown here is derived from an EMBL/GenBank/DDBJ whole genome shotgun (WGS) entry which is preliminary data.</text>
</comment>
<keyword evidence="2" id="KW-1185">Reference proteome</keyword>
<dbReference type="Proteomes" id="UP001470230">
    <property type="component" value="Unassembled WGS sequence"/>
</dbReference>
<accession>A0ABR2K9K5</accession>
<evidence type="ECO:0000313" key="2">
    <source>
        <dbReference type="Proteomes" id="UP001470230"/>
    </source>
</evidence>
<gene>
    <name evidence="1" type="ORF">M9Y10_038200</name>
</gene>
<protein>
    <submittedName>
        <fullName evidence="1">Uncharacterized protein</fullName>
    </submittedName>
</protein>
<dbReference type="EMBL" id="JAPFFF010000006">
    <property type="protein sequence ID" value="KAK8887162.1"/>
    <property type="molecule type" value="Genomic_DNA"/>
</dbReference>
<sequence>MNQYRHPDAVIVGTEGQMFNQGAQIEANIEFEDYGVFSNDNTYSITFNPYYNRPKIKVIQQETVKRPKMGQRITKPSIEPPCSITDNGMFLRNDFVKEAPILPPYLNKPLKEPIQGSSQEIDKGPIDYSQNFLFFIKK</sequence>
<reference evidence="1 2" key="1">
    <citation type="submission" date="2024-04" db="EMBL/GenBank/DDBJ databases">
        <title>Tritrichomonas musculus Genome.</title>
        <authorList>
            <person name="Alves-Ferreira E."/>
            <person name="Grigg M."/>
            <person name="Lorenzi H."/>
            <person name="Galac M."/>
        </authorList>
    </citation>
    <scope>NUCLEOTIDE SEQUENCE [LARGE SCALE GENOMIC DNA]</scope>
    <source>
        <strain evidence="1 2">EAF2021</strain>
    </source>
</reference>